<feature type="compositionally biased region" description="Polar residues" evidence="3">
    <location>
        <begin position="1"/>
        <end position="11"/>
    </location>
</feature>
<dbReference type="AlphaFoldDB" id="A0A5J5EFK5"/>
<gene>
    <name evidence="4" type="ORF">FN846DRAFT_444516</name>
</gene>
<keyword evidence="5" id="KW-1185">Reference proteome</keyword>
<comment type="subcellular location">
    <subcellularLocation>
        <location evidence="1">Nucleus</location>
    </subcellularLocation>
</comment>
<evidence type="ECO:0000313" key="4">
    <source>
        <dbReference type="EMBL" id="KAA8894130.1"/>
    </source>
</evidence>
<feature type="compositionally biased region" description="Basic and acidic residues" evidence="3">
    <location>
        <begin position="72"/>
        <end position="98"/>
    </location>
</feature>
<evidence type="ECO:0000256" key="1">
    <source>
        <dbReference type="ARBA" id="ARBA00004123"/>
    </source>
</evidence>
<dbReference type="GO" id="GO:0090575">
    <property type="term" value="C:RNA polymerase II transcription regulator complex"/>
    <property type="evidence" value="ECO:0007669"/>
    <property type="project" value="TreeGrafter"/>
</dbReference>
<name>A0A5J5EFK5_9PEZI</name>
<dbReference type="GO" id="GO:0001228">
    <property type="term" value="F:DNA-binding transcription activator activity, RNA polymerase II-specific"/>
    <property type="evidence" value="ECO:0007669"/>
    <property type="project" value="TreeGrafter"/>
</dbReference>
<reference evidence="4 5" key="1">
    <citation type="submission" date="2019-09" db="EMBL/GenBank/DDBJ databases">
        <title>Draft genome of the ectomycorrhizal ascomycete Sphaerosporella brunnea.</title>
        <authorList>
            <consortium name="DOE Joint Genome Institute"/>
            <person name="Benucci G.M."/>
            <person name="Marozzi G."/>
            <person name="Antonielli L."/>
            <person name="Sanchez S."/>
            <person name="Marco P."/>
            <person name="Wang X."/>
            <person name="Falini L.B."/>
            <person name="Barry K."/>
            <person name="Haridas S."/>
            <person name="Lipzen A."/>
            <person name="Labutti K."/>
            <person name="Grigoriev I.V."/>
            <person name="Murat C."/>
            <person name="Martin F."/>
            <person name="Albertini E."/>
            <person name="Donnini D."/>
            <person name="Bonito G."/>
        </authorList>
    </citation>
    <scope>NUCLEOTIDE SEQUENCE [LARGE SCALE GENOMIC DNA]</scope>
    <source>
        <strain evidence="4 5">Sb_GMNB300</strain>
    </source>
</reference>
<dbReference type="GO" id="GO:0000976">
    <property type="term" value="F:transcription cis-regulatory region binding"/>
    <property type="evidence" value="ECO:0007669"/>
    <property type="project" value="InterPro"/>
</dbReference>
<dbReference type="OrthoDB" id="2590011at2759"/>
<feature type="region of interest" description="Disordered" evidence="3">
    <location>
        <begin position="1"/>
        <end position="114"/>
    </location>
</feature>
<keyword evidence="2" id="KW-0539">Nucleus</keyword>
<comment type="caution">
    <text evidence="4">The sequence shown here is derived from an EMBL/GenBank/DDBJ whole genome shotgun (WGS) entry which is preliminary data.</text>
</comment>
<dbReference type="Gene3D" id="1.10.238.100">
    <property type="entry name" value="YAP1 redox domain. Chain B"/>
    <property type="match status" value="1"/>
</dbReference>
<dbReference type="EMBL" id="VXIS01000363">
    <property type="protein sequence ID" value="KAA8894130.1"/>
    <property type="molecule type" value="Genomic_DNA"/>
</dbReference>
<protein>
    <recommendedName>
        <fullName evidence="6">BZIP domain-containing protein</fullName>
    </recommendedName>
</protein>
<evidence type="ECO:0008006" key="6">
    <source>
        <dbReference type="Google" id="ProtNLM"/>
    </source>
</evidence>
<evidence type="ECO:0000256" key="2">
    <source>
        <dbReference type="ARBA" id="ARBA00023242"/>
    </source>
</evidence>
<dbReference type="SUPFAM" id="SSF57959">
    <property type="entry name" value="Leucine zipper domain"/>
    <property type="match status" value="1"/>
</dbReference>
<sequence length="334" mass="37573">MAGTVQESAQEVPQGDYPPHILNHIALLEEQKRAARGESNSSGASPPGPASDGSHRSSTSPFFDFLRINTSRNKEGEKPKRRGPKPDSKPALTRKQELNRQAQRTHRERKEKYVRSLEEDVIRLREAFTVITKEKTQILQENRRLKEILELHGIPYTPGVPSGNLLQGPNQMSGAPQPISAPARSYDEIGVEFVLALERPCMEHINLLANNTVNHHGEFHGHALMLSCPPESYTMQNPELWDPPKHLELQAADLSVLFHLSNRLQLEGEMTPIAVWATIARHERFSELSTANFEAVKQELLPKIKCHGFGAVIEEFEVRDALSRLFQDKPGTFI</sequence>
<evidence type="ECO:0000256" key="3">
    <source>
        <dbReference type="SAM" id="MobiDB-lite"/>
    </source>
</evidence>
<dbReference type="CDD" id="cd14688">
    <property type="entry name" value="bZIP_YAP"/>
    <property type="match status" value="1"/>
</dbReference>
<dbReference type="PANTHER" id="PTHR40621">
    <property type="entry name" value="TRANSCRIPTION FACTOR KAPC-RELATED"/>
    <property type="match status" value="1"/>
</dbReference>
<dbReference type="Proteomes" id="UP000326924">
    <property type="component" value="Unassembled WGS sequence"/>
</dbReference>
<dbReference type="PANTHER" id="PTHR40621:SF6">
    <property type="entry name" value="AP-1-LIKE TRANSCRIPTION FACTOR YAP1-RELATED"/>
    <property type="match status" value="1"/>
</dbReference>
<dbReference type="InterPro" id="IPR046347">
    <property type="entry name" value="bZIP_sf"/>
</dbReference>
<proteinExistence type="predicted"/>
<organism evidence="4 5">
    <name type="scientific">Sphaerosporella brunnea</name>
    <dbReference type="NCBI Taxonomy" id="1250544"/>
    <lineage>
        <taxon>Eukaryota</taxon>
        <taxon>Fungi</taxon>
        <taxon>Dikarya</taxon>
        <taxon>Ascomycota</taxon>
        <taxon>Pezizomycotina</taxon>
        <taxon>Pezizomycetes</taxon>
        <taxon>Pezizales</taxon>
        <taxon>Pyronemataceae</taxon>
        <taxon>Sphaerosporella</taxon>
    </lineage>
</organism>
<dbReference type="InterPro" id="IPR050936">
    <property type="entry name" value="AP-1-like"/>
</dbReference>
<dbReference type="Gene3D" id="1.20.5.170">
    <property type="match status" value="1"/>
</dbReference>
<accession>A0A5J5EFK5</accession>
<dbReference type="InParanoid" id="A0A5J5EFK5"/>
<feature type="compositionally biased region" description="Basic and acidic residues" evidence="3">
    <location>
        <begin position="27"/>
        <end position="36"/>
    </location>
</feature>
<evidence type="ECO:0000313" key="5">
    <source>
        <dbReference type="Proteomes" id="UP000326924"/>
    </source>
</evidence>